<protein>
    <submittedName>
        <fullName evidence="1">Efflux RND transporter periplasmic adaptor subunit</fullName>
    </submittedName>
</protein>
<evidence type="ECO:0000313" key="2">
    <source>
        <dbReference type="Proteomes" id="UP000308886"/>
    </source>
</evidence>
<name>A0AC61QR95_9BACT</name>
<evidence type="ECO:0000313" key="1">
    <source>
        <dbReference type="EMBL" id="TGX82864.1"/>
    </source>
</evidence>
<dbReference type="Proteomes" id="UP000308886">
    <property type="component" value="Unassembled WGS sequence"/>
</dbReference>
<accession>A0AC61QR95</accession>
<proteinExistence type="predicted"/>
<reference evidence="1" key="1">
    <citation type="submission" date="2019-04" db="EMBL/GenBank/DDBJ databases">
        <title>Microbes associate with the intestines of laboratory mice.</title>
        <authorList>
            <person name="Navarre W."/>
            <person name="Wong E."/>
            <person name="Huang K."/>
            <person name="Tropini C."/>
            <person name="Ng K."/>
            <person name="Yu B."/>
        </authorList>
    </citation>
    <scope>NUCLEOTIDE SEQUENCE</scope>
    <source>
        <strain evidence="1">NM73_A23</strain>
    </source>
</reference>
<keyword evidence="2" id="KW-1185">Reference proteome</keyword>
<dbReference type="EMBL" id="SRZC01000007">
    <property type="protein sequence ID" value="TGX82864.1"/>
    <property type="molecule type" value="Genomic_DNA"/>
</dbReference>
<sequence length="336" mass="37186">MKKYFIIAAAMLAMASCGNKNKEAETVAEELPEVKLATVHSDVLPQTETYTAVVESDVKNNISPNVAYRIEKVLVDVGDRVKKGQVVVQLDASSLRQLKLQIDNQKLEFSRTEQLYNVGGASKTEYDNAKMQLDVLQTQYAQMSRNTQLYAPISGVVTARNYDNGDMYNGTPILTIEETSVVKIVTNISEIHYKDIKKGQAIDIELDAYPGEKFVGHVSIIHPSIDEATHTFPVEITISNQNQKVRPGMFARATVNFGSQEHVLIPDEALVKQIGAGDRYVYVYDAAKQTVTYNKVELGKHIGKTYEIFSGVKDGQQVVVAGQSRLANGKKVKVVK</sequence>
<gene>
    <name evidence="1" type="ORF">E5358_05905</name>
</gene>
<organism evidence="1 2">
    <name type="scientific">Palleniella muris</name>
    <dbReference type="NCBI Taxonomy" id="3038145"/>
    <lineage>
        <taxon>Bacteria</taxon>
        <taxon>Pseudomonadati</taxon>
        <taxon>Bacteroidota</taxon>
        <taxon>Bacteroidia</taxon>
        <taxon>Bacteroidales</taxon>
        <taxon>Prevotellaceae</taxon>
        <taxon>Palleniella</taxon>
    </lineage>
</organism>
<comment type="caution">
    <text evidence="1">The sequence shown here is derived from an EMBL/GenBank/DDBJ whole genome shotgun (WGS) entry which is preliminary data.</text>
</comment>